<keyword evidence="7" id="KW-0472">Membrane</keyword>
<dbReference type="Proteomes" id="UP000614601">
    <property type="component" value="Unassembled WGS sequence"/>
</dbReference>
<organism evidence="10 11">
    <name type="scientific">Bursaphelenchus okinawaensis</name>
    <dbReference type="NCBI Taxonomy" id="465554"/>
    <lineage>
        <taxon>Eukaryota</taxon>
        <taxon>Metazoa</taxon>
        <taxon>Ecdysozoa</taxon>
        <taxon>Nematoda</taxon>
        <taxon>Chromadorea</taxon>
        <taxon>Rhabditida</taxon>
        <taxon>Tylenchina</taxon>
        <taxon>Tylenchomorpha</taxon>
        <taxon>Aphelenchoidea</taxon>
        <taxon>Aphelenchoididae</taxon>
        <taxon>Bursaphelenchus</taxon>
    </lineage>
</organism>
<dbReference type="InterPro" id="IPR039688">
    <property type="entry name" value="STAC1/2/3"/>
</dbReference>
<dbReference type="Proteomes" id="UP000783686">
    <property type="component" value="Unassembled WGS sequence"/>
</dbReference>
<keyword evidence="11" id="KW-1185">Reference proteome</keyword>
<evidence type="ECO:0000313" key="10">
    <source>
        <dbReference type="EMBL" id="CAD5218665.1"/>
    </source>
</evidence>
<evidence type="ECO:0000256" key="5">
    <source>
        <dbReference type="ARBA" id="ARBA00022737"/>
    </source>
</evidence>
<feature type="region of interest" description="Disordered" evidence="8">
    <location>
        <begin position="175"/>
        <end position="205"/>
    </location>
</feature>
<evidence type="ECO:0000256" key="4">
    <source>
        <dbReference type="ARBA" id="ARBA00022490"/>
    </source>
</evidence>
<evidence type="ECO:0000256" key="2">
    <source>
        <dbReference type="ARBA" id="ARBA00004496"/>
    </source>
</evidence>
<keyword evidence="6" id="KW-0479">Metal-binding</keyword>
<dbReference type="EMBL" id="CAJFCW020000004">
    <property type="protein sequence ID" value="CAG9111268.1"/>
    <property type="molecule type" value="Genomic_DNA"/>
</dbReference>
<feature type="domain" description="STAC3-related SH3" evidence="9">
    <location>
        <begin position="512"/>
        <end position="571"/>
    </location>
</feature>
<feature type="compositionally biased region" description="Polar residues" evidence="8">
    <location>
        <begin position="302"/>
        <end position="348"/>
    </location>
</feature>
<protein>
    <recommendedName>
        <fullName evidence="9">STAC3-related SH3 domain-containing protein</fullName>
    </recommendedName>
</protein>
<dbReference type="GO" id="GO:0005737">
    <property type="term" value="C:cytoplasm"/>
    <property type="evidence" value="ECO:0007669"/>
    <property type="project" value="UniProtKB-SubCell"/>
</dbReference>
<feature type="region of interest" description="Disordered" evidence="8">
    <location>
        <begin position="380"/>
        <end position="430"/>
    </location>
</feature>
<evidence type="ECO:0000256" key="6">
    <source>
        <dbReference type="ARBA" id="ARBA00022771"/>
    </source>
</evidence>
<proteinExistence type="predicted"/>
<dbReference type="GO" id="GO:0003009">
    <property type="term" value="P:skeletal muscle contraction"/>
    <property type="evidence" value="ECO:0007669"/>
    <property type="project" value="TreeGrafter"/>
</dbReference>
<keyword evidence="6" id="KW-0862">Zinc</keyword>
<dbReference type="Pfam" id="PF26085">
    <property type="entry name" value="SH3_20"/>
    <property type="match status" value="1"/>
</dbReference>
<keyword evidence="6" id="KW-0863">Zinc-finger</keyword>
<evidence type="ECO:0000259" key="9">
    <source>
        <dbReference type="Pfam" id="PF26085"/>
    </source>
</evidence>
<name>A0A811KTM2_9BILA</name>
<dbReference type="InterPro" id="IPR059031">
    <property type="entry name" value="SH3_20"/>
</dbReference>
<keyword evidence="3" id="KW-1003">Cell membrane</keyword>
<dbReference type="PANTHER" id="PTHR15135">
    <property type="entry name" value="STAC"/>
    <property type="match status" value="1"/>
</dbReference>
<comment type="caution">
    <text evidence="10">The sequence shown here is derived from an EMBL/GenBank/DDBJ whole genome shotgun (WGS) entry which is preliminary data.</text>
</comment>
<evidence type="ECO:0000313" key="11">
    <source>
        <dbReference type="Proteomes" id="UP000614601"/>
    </source>
</evidence>
<evidence type="ECO:0000256" key="7">
    <source>
        <dbReference type="ARBA" id="ARBA00023136"/>
    </source>
</evidence>
<gene>
    <name evidence="10" type="ORF">BOKJ2_LOCUS7875</name>
</gene>
<dbReference type="GO" id="GO:1903078">
    <property type="term" value="P:positive regulation of protein localization to plasma membrane"/>
    <property type="evidence" value="ECO:0007669"/>
    <property type="project" value="TreeGrafter"/>
</dbReference>
<reference evidence="10" key="1">
    <citation type="submission" date="2020-09" db="EMBL/GenBank/DDBJ databases">
        <authorList>
            <person name="Kikuchi T."/>
        </authorList>
    </citation>
    <scope>NUCLEOTIDE SEQUENCE</scope>
    <source>
        <strain evidence="10">SH1</strain>
    </source>
</reference>
<dbReference type="GO" id="GO:0008270">
    <property type="term" value="F:zinc ion binding"/>
    <property type="evidence" value="ECO:0007669"/>
    <property type="project" value="UniProtKB-KW"/>
</dbReference>
<dbReference type="OrthoDB" id="6250593at2759"/>
<dbReference type="EMBL" id="CAJFDH010000004">
    <property type="protein sequence ID" value="CAD5218665.1"/>
    <property type="molecule type" value="Genomic_DNA"/>
</dbReference>
<accession>A0A811KTM2</accession>
<sequence length="571" mass="62783">MSRRSSLQYPLQSGGLLVGHQCNGLLGSQNNGLGQGSGLLGHQNATLLPSHQSASFLQSLKNGSHTTNFDAYGSTALERTLNADASFQRSYRLGSQPTLLLSRRTFLAPGYETGPLPPSSSRTHLPDSHLARYHRRSQPSLLCTFDHNNMDPDSVLRHSQPMLFTGERIRVEARKSSPMARHTPSHTPPTSSYAIDGRSPRMYNPPARALTSQQLVGKYQNSYPSSPGSPTLQRRFPIASASERRILKRAPQSDLAYRLQRQHIEGQSSQSPVDGRAYDDEPLVDPTYLALKEAKCKYGSRRGSSNQDSATPSPQHLSQVSLQDSGYAETTGSRGQLLGSTPQLHQASQPPPGIQISGPSRPRAPKLNKQMKSLSLDCAEMPPPVATTMRSPFQSKPVRSARGYATSGESNDWGRSVSPKAPSPRKLPAQPVPQPVISGQAHVPIQKVVGTHIVTHDYIPPGCMDPSNGLYIGDRLHIMDNGDPDWLHGFRITDRLQQLLSFPATCVAAIQSNEQPMKLVQNVHIPEAKMRLYRDQVVFAQPDSLREDQKVRVRNVRGACVYCPLQYLMLL</sequence>
<dbReference type="GO" id="GO:0005886">
    <property type="term" value="C:plasma membrane"/>
    <property type="evidence" value="ECO:0007669"/>
    <property type="project" value="UniProtKB-SubCell"/>
</dbReference>
<dbReference type="AlphaFoldDB" id="A0A811KTM2"/>
<comment type="subcellular location">
    <subcellularLocation>
        <location evidence="1">Cell membrane</location>
    </subcellularLocation>
    <subcellularLocation>
        <location evidence="2">Cytoplasm</location>
    </subcellularLocation>
</comment>
<keyword evidence="5" id="KW-0677">Repeat</keyword>
<keyword evidence="4" id="KW-0963">Cytoplasm</keyword>
<feature type="region of interest" description="Disordered" evidence="8">
    <location>
        <begin position="299"/>
        <end position="367"/>
    </location>
</feature>
<evidence type="ECO:0000256" key="3">
    <source>
        <dbReference type="ARBA" id="ARBA00022475"/>
    </source>
</evidence>
<evidence type="ECO:0000256" key="8">
    <source>
        <dbReference type="SAM" id="MobiDB-lite"/>
    </source>
</evidence>
<dbReference type="PANTHER" id="PTHR15135:SF7">
    <property type="entry name" value="STAC-LIKE, ISOFORM J"/>
    <property type="match status" value="1"/>
</dbReference>
<evidence type="ECO:0000256" key="1">
    <source>
        <dbReference type="ARBA" id="ARBA00004236"/>
    </source>
</evidence>